<dbReference type="HOGENOM" id="CLU_849938_0_0_1"/>
<dbReference type="AlphaFoldDB" id="M2UH92"/>
<reference evidence="2 3" key="1">
    <citation type="journal article" date="2012" name="PLoS Pathog.">
        <title>Diverse lifestyles and strategies of plant pathogenesis encoded in the genomes of eighteen Dothideomycetes fungi.</title>
        <authorList>
            <person name="Ohm R.A."/>
            <person name="Feau N."/>
            <person name="Henrissat B."/>
            <person name="Schoch C.L."/>
            <person name="Horwitz B.A."/>
            <person name="Barry K.W."/>
            <person name="Condon B.J."/>
            <person name="Copeland A.C."/>
            <person name="Dhillon B."/>
            <person name="Glaser F."/>
            <person name="Hesse C.N."/>
            <person name="Kosti I."/>
            <person name="LaButti K."/>
            <person name="Lindquist E.A."/>
            <person name="Lucas S."/>
            <person name="Salamov A.A."/>
            <person name="Bradshaw R.E."/>
            <person name="Ciuffetti L."/>
            <person name="Hamelin R.C."/>
            <person name="Kema G.H.J."/>
            <person name="Lawrence C."/>
            <person name="Scott J.A."/>
            <person name="Spatafora J.W."/>
            <person name="Turgeon B.G."/>
            <person name="de Wit P.J.G.M."/>
            <person name="Zhong S."/>
            <person name="Goodwin S.B."/>
            <person name="Grigoriev I.V."/>
        </authorList>
    </citation>
    <scope>NUCLEOTIDE SEQUENCE [LARGE SCALE GENOMIC DNA]</scope>
    <source>
        <strain evidence="3">C5 / ATCC 48332 / race O</strain>
    </source>
</reference>
<evidence type="ECO:0000259" key="1">
    <source>
        <dbReference type="PROSITE" id="PS50181"/>
    </source>
</evidence>
<accession>M2UH92</accession>
<sequence length="327" mass="37341">MAYDLLRNASIPDVSHSTTRELILSWRVPLDHGKHDCTHSPKATLGTLHAFPAELQQRTVSYLDIKSFLEFRRVSKLAMHLVNSLLEYQKIMTHAPTALRMAIAIKTHHRYTISDLFAALCQRHCEDCGTLAHYVCLFTCRRICLSQEKYCEGSLAPCLVRSDPTGVYGITRGVLGHVIMVTDIPDNVPRFWPVPGFYMHTRIAGEGGKSKYHLIRNGDSYVDMNYILPGWKLDIDPFLGEKIETEMVLKKSISAVVAPRLSKMSWGAEYGMHCPICNAKTERRIDWLEPCWDASIDIRQYDVWTKEELGKHMREEHGVVEKLVQVD</sequence>
<dbReference type="OMA" id="LAHYICL"/>
<dbReference type="EMBL" id="KB445574">
    <property type="protein sequence ID" value="EMD93061.1"/>
    <property type="molecule type" value="Genomic_DNA"/>
</dbReference>
<reference evidence="3" key="2">
    <citation type="journal article" date="2013" name="PLoS Genet.">
        <title>Comparative genome structure, secondary metabolite, and effector coding capacity across Cochliobolus pathogens.</title>
        <authorList>
            <person name="Condon B.J."/>
            <person name="Leng Y."/>
            <person name="Wu D."/>
            <person name="Bushley K.E."/>
            <person name="Ohm R.A."/>
            <person name="Otillar R."/>
            <person name="Martin J."/>
            <person name="Schackwitz W."/>
            <person name="Grimwood J."/>
            <person name="MohdZainudin N."/>
            <person name="Xue C."/>
            <person name="Wang R."/>
            <person name="Manning V.A."/>
            <person name="Dhillon B."/>
            <person name="Tu Z.J."/>
            <person name="Steffenson B.J."/>
            <person name="Salamov A."/>
            <person name="Sun H."/>
            <person name="Lowry S."/>
            <person name="LaButti K."/>
            <person name="Han J."/>
            <person name="Copeland A."/>
            <person name="Lindquist E."/>
            <person name="Barry K."/>
            <person name="Schmutz J."/>
            <person name="Baker S.E."/>
            <person name="Ciuffetti L.M."/>
            <person name="Grigoriev I.V."/>
            <person name="Zhong S."/>
            <person name="Turgeon B.G."/>
        </authorList>
    </citation>
    <scope>NUCLEOTIDE SEQUENCE [LARGE SCALE GENOMIC DNA]</scope>
    <source>
        <strain evidence="3">C5 / ATCC 48332 / race O</strain>
    </source>
</reference>
<dbReference type="OrthoDB" id="3792830at2759"/>
<protein>
    <recommendedName>
        <fullName evidence="1">F-box domain-containing protein</fullName>
    </recommendedName>
</protein>
<gene>
    <name evidence="2" type="ORF">COCHEDRAFT_1097636</name>
</gene>
<evidence type="ECO:0000313" key="2">
    <source>
        <dbReference type="EMBL" id="EMD93061.1"/>
    </source>
</evidence>
<dbReference type="PROSITE" id="PS50181">
    <property type="entry name" value="FBOX"/>
    <property type="match status" value="1"/>
</dbReference>
<evidence type="ECO:0000313" key="3">
    <source>
        <dbReference type="Proteomes" id="UP000016936"/>
    </source>
</evidence>
<proteinExistence type="predicted"/>
<name>M2UH92_COCH5</name>
<dbReference type="InterPro" id="IPR001810">
    <property type="entry name" value="F-box_dom"/>
</dbReference>
<keyword evidence="3" id="KW-1185">Reference proteome</keyword>
<organism evidence="2 3">
    <name type="scientific">Cochliobolus heterostrophus (strain C5 / ATCC 48332 / race O)</name>
    <name type="common">Southern corn leaf blight fungus</name>
    <name type="synonym">Bipolaris maydis</name>
    <dbReference type="NCBI Taxonomy" id="701091"/>
    <lineage>
        <taxon>Eukaryota</taxon>
        <taxon>Fungi</taxon>
        <taxon>Dikarya</taxon>
        <taxon>Ascomycota</taxon>
        <taxon>Pezizomycotina</taxon>
        <taxon>Dothideomycetes</taxon>
        <taxon>Pleosporomycetidae</taxon>
        <taxon>Pleosporales</taxon>
        <taxon>Pleosporineae</taxon>
        <taxon>Pleosporaceae</taxon>
        <taxon>Bipolaris</taxon>
    </lineage>
</organism>
<feature type="domain" description="F-box" evidence="1">
    <location>
        <begin position="45"/>
        <end position="91"/>
    </location>
</feature>
<dbReference type="STRING" id="701091.M2UH92"/>
<dbReference type="Proteomes" id="UP000016936">
    <property type="component" value="Unassembled WGS sequence"/>
</dbReference>